<dbReference type="AlphaFoldDB" id="A0A1T5MID1"/>
<dbReference type="STRING" id="688867.SAMN05660236_5523"/>
<gene>
    <name evidence="2" type="ORF">SAMN05660236_5523</name>
</gene>
<proteinExistence type="predicted"/>
<dbReference type="Proteomes" id="UP000190961">
    <property type="component" value="Unassembled WGS sequence"/>
</dbReference>
<dbReference type="EMBL" id="FUZU01000004">
    <property type="protein sequence ID" value="SKC87823.1"/>
    <property type="molecule type" value="Genomic_DNA"/>
</dbReference>
<accession>A0A1T5MID1</accession>
<dbReference type="RefSeq" id="WP_221408995.1">
    <property type="nucleotide sequence ID" value="NZ_FUZU01000004.1"/>
</dbReference>
<evidence type="ECO:0000313" key="2">
    <source>
        <dbReference type="EMBL" id="SKC87823.1"/>
    </source>
</evidence>
<evidence type="ECO:0000313" key="3">
    <source>
        <dbReference type="Proteomes" id="UP000190961"/>
    </source>
</evidence>
<protein>
    <recommendedName>
        <fullName evidence="1">DUF5655 domain-containing protein</fullName>
    </recommendedName>
</protein>
<sequence length="137" mass="15775">MWICPACQQKFVNTNQVHSCGDKVLADFLDNKSEHTVTLFWEFIRSYQQIGDITIHPTKSMIALAAKTRIAYITRLGRDFVDIVFPFQEPHHENLCFQKIAQVPGTSQYNHHLRITSAEDINGEVKEFMKQAYTSGK</sequence>
<dbReference type="InterPro" id="IPR043714">
    <property type="entry name" value="DUF5655"/>
</dbReference>
<name>A0A1T5MID1_9BACT</name>
<evidence type="ECO:0000259" key="1">
    <source>
        <dbReference type="Pfam" id="PF18899"/>
    </source>
</evidence>
<keyword evidence="3" id="KW-1185">Reference proteome</keyword>
<organism evidence="2 3">
    <name type="scientific">Ohtaekwangia koreensis</name>
    <dbReference type="NCBI Taxonomy" id="688867"/>
    <lineage>
        <taxon>Bacteria</taxon>
        <taxon>Pseudomonadati</taxon>
        <taxon>Bacteroidota</taxon>
        <taxon>Cytophagia</taxon>
        <taxon>Cytophagales</taxon>
        <taxon>Fulvivirgaceae</taxon>
        <taxon>Ohtaekwangia</taxon>
    </lineage>
</organism>
<reference evidence="2 3" key="1">
    <citation type="submission" date="2017-02" db="EMBL/GenBank/DDBJ databases">
        <authorList>
            <person name="Peterson S.W."/>
        </authorList>
    </citation>
    <scope>NUCLEOTIDE SEQUENCE [LARGE SCALE GENOMIC DNA]</scope>
    <source>
        <strain evidence="2 3">DSM 25262</strain>
    </source>
</reference>
<feature type="domain" description="DUF5655" evidence="1">
    <location>
        <begin position="47"/>
        <end position="134"/>
    </location>
</feature>
<dbReference type="Pfam" id="PF18899">
    <property type="entry name" value="DUF5655"/>
    <property type="match status" value="1"/>
</dbReference>